<keyword evidence="3" id="KW-1185">Reference proteome</keyword>
<evidence type="ECO:0000256" key="1">
    <source>
        <dbReference type="SAM" id="Phobius"/>
    </source>
</evidence>
<name>A0A844FYK7_9BACT</name>
<evidence type="ECO:0000313" key="2">
    <source>
        <dbReference type="EMBL" id="MST95735.1"/>
    </source>
</evidence>
<gene>
    <name evidence="2" type="ORF">FYJ85_01565</name>
</gene>
<keyword evidence="1" id="KW-0812">Transmembrane</keyword>
<sequence>MKMLIFPLVLLGLVLLPGWPLLFRRWKHVYFLWIASTLFIVSLGAWSMVYFKLERNYARLAEAQAVEATRAALAEGADPQELADALEKLEAGDEFEAATVRSRYRLWYEAVKEAAR</sequence>
<keyword evidence="1" id="KW-0472">Membrane</keyword>
<protein>
    <submittedName>
        <fullName evidence="2">Uncharacterized protein</fullName>
    </submittedName>
</protein>
<dbReference type="RefSeq" id="WP_106053253.1">
    <property type="nucleotide sequence ID" value="NZ_CALXOB010000017.1"/>
</dbReference>
<evidence type="ECO:0000313" key="3">
    <source>
        <dbReference type="Proteomes" id="UP000435649"/>
    </source>
</evidence>
<comment type="caution">
    <text evidence="2">The sequence shown here is derived from an EMBL/GenBank/DDBJ whole genome shotgun (WGS) entry which is preliminary data.</text>
</comment>
<organism evidence="2 3">
    <name type="scientific">Victivallis lenta</name>
    <dbReference type="NCBI Taxonomy" id="2606640"/>
    <lineage>
        <taxon>Bacteria</taxon>
        <taxon>Pseudomonadati</taxon>
        <taxon>Lentisphaerota</taxon>
        <taxon>Lentisphaeria</taxon>
        <taxon>Victivallales</taxon>
        <taxon>Victivallaceae</taxon>
        <taxon>Victivallis</taxon>
    </lineage>
</organism>
<dbReference type="EMBL" id="VUNS01000001">
    <property type="protein sequence ID" value="MST95735.1"/>
    <property type="molecule type" value="Genomic_DNA"/>
</dbReference>
<reference evidence="2 3" key="1">
    <citation type="submission" date="2019-08" db="EMBL/GenBank/DDBJ databases">
        <title>In-depth cultivation of the pig gut microbiome towards novel bacterial diversity and tailored functional studies.</title>
        <authorList>
            <person name="Wylensek D."/>
            <person name="Hitch T.C.A."/>
            <person name="Clavel T."/>
        </authorList>
    </citation>
    <scope>NUCLEOTIDE SEQUENCE [LARGE SCALE GENOMIC DNA]</scope>
    <source>
        <strain evidence="2 3">BBE-744-WT-12</strain>
    </source>
</reference>
<proteinExistence type="predicted"/>
<keyword evidence="1" id="KW-1133">Transmembrane helix</keyword>
<dbReference type="Proteomes" id="UP000435649">
    <property type="component" value="Unassembled WGS sequence"/>
</dbReference>
<accession>A0A844FYK7</accession>
<dbReference type="AlphaFoldDB" id="A0A844FYK7"/>
<feature type="transmembrane region" description="Helical" evidence="1">
    <location>
        <begin position="30"/>
        <end position="51"/>
    </location>
</feature>